<dbReference type="InterPro" id="IPR006860">
    <property type="entry name" value="FecR"/>
</dbReference>
<feature type="domain" description="FecR N-terminal" evidence="2">
    <location>
        <begin position="40"/>
        <end position="81"/>
    </location>
</feature>
<organism evidence="3 4">
    <name type="scientific">Ancylobacter radicis</name>
    <dbReference type="NCBI Taxonomy" id="2836179"/>
    <lineage>
        <taxon>Bacteria</taxon>
        <taxon>Pseudomonadati</taxon>
        <taxon>Pseudomonadota</taxon>
        <taxon>Alphaproteobacteria</taxon>
        <taxon>Hyphomicrobiales</taxon>
        <taxon>Xanthobacteraceae</taxon>
        <taxon>Ancylobacter</taxon>
    </lineage>
</organism>
<evidence type="ECO:0000313" key="3">
    <source>
        <dbReference type="EMBL" id="MBS9478179.1"/>
    </source>
</evidence>
<feature type="domain" description="FecR protein" evidence="1">
    <location>
        <begin position="131"/>
        <end position="222"/>
    </location>
</feature>
<dbReference type="InterPro" id="IPR012373">
    <property type="entry name" value="Ferrdict_sens_TM"/>
</dbReference>
<dbReference type="Pfam" id="PF04773">
    <property type="entry name" value="FecR"/>
    <property type="match status" value="1"/>
</dbReference>
<comment type="caution">
    <text evidence="3">The sequence shown here is derived from an EMBL/GenBank/DDBJ whole genome shotgun (WGS) entry which is preliminary data.</text>
</comment>
<sequence length="333" mass="34639">MTHIGPWPRLPGARVAGYRQQVAGMTGSDGIGDAAGALQDEAIAWVVLLTSGEATRDDAARLKAWRARSYAHELAFRRASAVWRGVGSVPAPARLSRRLFLAGTGAGAALAAGWAGTMIGVLPSLDQLLSDHATAVGEQARIDLPDGSQVDLDGASALDMSFTADARTMTLVAGAAEFAIAADPRPFRATIGPGEVIGGRARFAASVGTSQTVIDCIEGRIEVQCGGATTLQAGERARLAGGSLLAARETLAPSAAAPWRRGLLVFADQPLADVVADINRHRRGRIVLARPGLGERRVDGVFHLGRPDEIVSNLAAALKLRDTWLPGGVVLLS</sequence>
<dbReference type="PANTHER" id="PTHR30273:SF2">
    <property type="entry name" value="PROTEIN FECR"/>
    <property type="match status" value="1"/>
</dbReference>
<gene>
    <name evidence="3" type="ORF">KIP89_13775</name>
</gene>
<name>A0ABS5R930_9HYPH</name>
<dbReference type="EMBL" id="JAHCQH010000017">
    <property type="protein sequence ID" value="MBS9478179.1"/>
    <property type="molecule type" value="Genomic_DNA"/>
</dbReference>
<accession>A0ABS5R930</accession>
<dbReference type="Pfam" id="PF16220">
    <property type="entry name" value="DUF4880"/>
    <property type="match status" value="1"/>
</dbReference>
<dbReference type="PIRSF" id="PIRSF018266">
    <property type="entry name" value="FecR"/>
    <property type="match status" value="1"/>
</dbReference>
<dbReference type="Proteomes" id="UP001166585">
    <property type="component" value="Unassembled WGS sequence"/>
</dbReference>
<proteinExistence type="predicted"/>
<evidence type="ECO:0000313" key="4">
    <source>
        <dbReference type="Proteomes" id="UP001166585"/>
    </source>
</evidence>
<dbReference type="PANTHER" id="PTHR30273">
    <property type="entry name" value="PERIPLASMIC SIGNAL SENSOR AND SIGMA FACTOR ACTIVATOR FECR-RELATED"/>
    <property type="match status" value="1"/>
</dbReference>
<reference evidence="3" key="1">
    <citation type="submission" date="2021-05" db="EMBL/GenBank/DDBJ databases">
        <authorList>
            <person name="Sun Q."/>
            <person name="Inoue M."/>
        </authorList>
    </citation>
    <scope>NUCLEOTIDE SEQUENCE</scope>
    <source>
        <strain evidence="3">VKM B-3255</strain>
    </source>
</reference>
<dbReference type="InterPro" id="IPR032623">
    <property type="entry name" value="FecR_N"/>
</dbReference>
<evidence type="ECO:0000259" key="2">
    <source>
        <dbReference type="Pfam" id="PF16220"/>
    </source>
</evidence>
<dbReference type="Gene3D" id="2.60.120.1440">
    <property type="match status" value="1"/>
</dbReference>
<keyword evidence="4" id="KW-1185">Reference proteome</keyword>
<protein>
    <submittedName>
        <fullName evidence="3">DUF4880 domain-containing protein</fullName>
    </submittedName>
</protein>
<evidence type="ECO:0000259" key="1">
    <source>
        <dbReference type="Pfam" id="PF04773"/>
    </source>
</evidence>